<evidence type="ECO:0000256" key="2">
    <source>
        <dbReference type="SAM" id="MobiDB-lite"/>
    </source>
</evidence>
<sequence>MNFSTVAALLLAALCAWPSHAQDEIGTEANQFRFERQLRVNPFDPAALNNLAVVKAGQGRYADAYDLLQRAARLAPQSEEIRTNVGRLKAWMDTMGARDPLAEPELTLSQVPPEPPRLWNSAPPKR</sequence>
<protein>
    <recommendedName>
        <fullName evidence="6">Tetratricopeptide repeat protein</fullName>
    </recommendedName>
</protein>
<dbReference type="SMART" id="SM00028">
    <property type="entry name" value="TPR"/>
    <property type="match status" value="1"/>
</dbReference>
<feature type="repeat" description="TPR" evidence="1">
    <location>
        <begin position="45"/>
        <end position="78"/>
    </location>
</feature>
<gene>
    <name evidence="4" type="ORF">DFR24_0269</name>
</gene>
<evidence type="ECO:0000313" key="5">
    <source>
        <dbReference type="Proteomes" id="UP000295341"/>
    </source>
</evidence>
<organism evidence="4 5">
    <name type="scientific">Panacagrimonas perspica</name>
    <dbReference type="NCBI Taxonomy" id="381431"/>
    <lineage>
        <taxon>Bacteria</taxon>
        <taxon>Pseudomonadati</taxon>
        <taxon>Pseudomonadota</taxon>
        <taxon>Gammaproteobacteria</taxon>
        <taxon>Nevskiales</taxon>
        <taxon>Nevskiaceae</taxon>
        <taxon>Panacagrimonas</taxon>
    </lineage>
</organism>
<evidence type="ECO:0000256" key="3">
    <source>
        <dbReference type="SAM" id="SignalP"/>
    </source>
</evidence>
<name>A0A4S3K2I9_9GAMM</name>
<accession>A0A4S3K2I9</accession>
<dbReference type="AlphaFoldDB" id="A0A4S3K2I9"/>
<dbReference type="EMBL" id="SOBT01000008">
    <property type="protein sequence ID" value="TDU30912.1"/>
    <property type="molecule type" value="Genomic_DNA"/>
</dbReference>
<proteinExistence type="predicted"/>
<evidence type="ECO:0008006" key="6">
    <source>
        <dbReference type="Google" id="ProtNLM"/>
    </source>
</evidence>
<dbReference type="OrthoDB" id="7064895at2"/>
<keyword evidence="5" id="KW-1185">Reference proteome</keyword>
<evidence type="ECO:0000256" key="1">
    <source>
        <dbReference type="PROSITE-ProRule" id="PRU00339"/>
    </source>
</evidence>
<comment type="caution">
    <text evidence="4">The sequence shown here is derived from an EMBL/GenBank/DDBJ whole genome shotgun (WGS) entry which is preliminary data.</text>
</comment>
<keyword evidence="3" id="KW-0732">Signal</keyword>
<keyword evidence="1" id="KW-0802">TPR repeat</keyword>
<dbReference type="Proteomes" id="UP000295341">
    <property type="component" value="Unassembled WGS sequence"/>
</dbReference>
<evidence type="ECO:0000313" key="4">
    <source>
        <dbReference type="EMBL" id="TDU30912.1"/>
    </source>
</evidence>
<dbReference type="InterPro" id="IPR019734">
    <property type="entry name" value="TPR_rpt"/>
</dbReference>
<dbReference type="PROSITE" id="PS50005">
    <property type="entry name" value="TPR"/>
    <property type="match status" value="1"/>
</dbReference>
<reference evidence="4 5" key="1">
    <citation type="submission" date="2019-03" db="EMBL/GenBank/DDBJ databases">
        <title>Genomic Encyclopedia of Type Strains, Phase IV (KMG-IV): sequencing the most valuable type-strain genomes for metagenomic binning, comparative biology and taxonomic classification.</title>
        <authorList>
            <person name="Goeker M."/>
        </authorList>
    </citation>
    <scope>NUCLEOTIDE SEQUENCE [LARGE SCALE GENOMIC DNA]</scope>
    <source>
        <strain evidence="4 5">DSM 26377</strain>
    </source>
</reference>
<feature type="region of interest" description="Disordered" evidence="2">
    <location>
        <begin position="101"/>
        <end position="126"/>
    </location>
</feature>
<dbReference type="RefSeq" id="WP_133879547.1">
    <property type="nucleotide sequence ID" value="NZ_MWIN01000022.1"/>
</dbReference>
<feature type="chain" id="PRO_5030100163" description="Tetratricopeptide repeat protein" evidence="3">
    <location>
        <begin position="22"/>
        <end position="126"/>
    </location>
</feature>
<dbReference type="InterPro" id="IPR011990">
    <property type="entry name" value="TPR-like_helical_dom_sf"/>
</dbReference>
<dbReference type="Gene3D" id="1.25.40.10">
    <property type="entry name" value="Tetratricopeptide repeat domain"/>
    <property type="match status" value="1"/>
</dbReference>
<dbReference type="SUPFAM" id="SSF48452">
    <property type="entry name" value="TPR-like"/>
    <property type="match status" value="1"/>
</dbReference>
<feature type="signal peptide" evidence="3">
    <location>
        <begin position="1"/>
        <end position="21"/>
    </location>
</feature>